<comment type="caution">
    <text evidence="2">The sequence shown here is derived from an EMBL/GenBank/DDBJ whole genome shotgun (WGS) entry which is preliminary data.</text>
</comment>
<evidence type="ECO:0000313" key="3">
    <source>
        <dbReference type="Proteomes" id="UP000319732"/>
    </source>
</evidence>
<evidence type="ECO:0000256" key="1">
    <source>
        <dbReference type="SAM" id="Phobius"/>
    </source>
</evidence>
<keyword evidence="1" id="KW-0812">Transmembrane</keyword>
<dbReference type="InterPro" id="IPR020017">
    <property type="entry name" value="XapX_domain"/>
</dbReference>
<keyword evidence="1" id="KW-1133">Transmembrane helix</keyword>
<gene>
    <name evidence="2" type="ORF">FKG94_00140</name>
</gene>
<feature type="transmembrane region" description="Helical" evidence="1">
    <location>
        <begin position="31"/>
        <end position="48"/>
    </location>
</feature>
<dbReference type="OrthoDB" id="5519835at2"/>
<dbReference type="Proteomes" id="UP000319732">
    <property type="component" value="Unassembled WGS sequence"/>
</dbReference>
<keyword evidence="1" id="KW-0472">Membrane</keyword>
<evidence type="ECO:0000313" key="2">
    <source>
        <dbReference type="EMBL" id="TQV86792.1"/>
    </source>
</evidence>
<organism evidence="2 3">
    <name type="scientific">Exilibacterium tricleocarpae</name>
    <dbReference type="NCBI Taxonomy" id="2591008"/>
    <lineage>
        <taxon>Bacteria</taxon>
        <taxon>Pseudomonadati</taxon>
        <taxon>Pseudomonadota</taxon>
        <taxon>Gammaproteobacteria</taxon>
        <taxon>Cellvibrionales</taxon>
        <taxon>Cellvibrionaceae</taxon>
        <taxon>Exilibacterium</taxon>
    </lineage>
</organism>
<reference evidence="2 3" key="1">
    <citation type="submission" date="2019-06" db="EMBL/GenBank/DDBJ databases">
        <title>Whole genome sequence for Cellvibrionaceae sp. R142.</title>
        <authorList>
            <person name="Wang G."/>
        </authorList>
    </citation>
    <scope>NUCLEOTIDE SEQUENCE [LARGE SCALE GENOMIC DNA]</scope>
    <source>
        <strain evidence="2 3">R142</strain>
    </source>
</reference>
<dbReference type="EMBL" id="VHSG01000001">
    <property type="protein sequence ID" value="TQV86792.1"/>
    <property type="molecule type" value="Genomic_DNA"/>
</dbReference>
<keyword evidence="3" id="KW-1185">Reference proteome</keyword>
<name>A0A545UBF5_9GAMM</name>
<dbReference type="AlphaFoldDB" id="A0A545UBF5"/>
<sequence length="75" mass="7750">MNTKTLLGFALAFLIGIVCRLAAIPLPAPPVLIGALLVVAMTLGYGVIDRLAVHRANVQRAHCGGPTGETRGKSS</sequence>
<accession>A0A545UBF5</accession>
<dbReference type="RefSeq" id="WP_142902159.1">
    <property type="nucleotide sequence ID" value="NZ_ML660087.1"/>
</dbReference>
<protein>
    <submittedName>
        <fullName evidence="2">XapX domain-containing protein</fullName>
    </submittedName>
</protein>
<proteinExistence type="predicted"/>
<dbReference type="NCBIfam" id="TIGR03510">
    <property type="entry name" value="XapX"/>
    <property type="match status" value="1"/>
</dbReference>